<protein>
    <recommendedName>
        <fullName evidence="1">PD-(D/E)XK endonuclease-like domain-containing protein</fullName>
    </recommendedName>
</protein>
<feature type="non-terminal residue" evidence="2">
    <location>
        <position position="1"/>
    </location>
</feature>
<dbReference type="InterPro" id="IPR011604">
    <property type="entry name" value="PDDEXK-like_dom_sf"/>
</dbReference>
<dbReference type="EMBL" id="UINC01002430">
    <property type="protein sequence ID" value="SUZ96599.1"/>
    <property type="molecule type" value="Genomic_DNA"/>
</dbReference>
<organism evidence="2">
    <name type="scientific">marine metagenome</name>
    <dbReference type="NCBI Taxonomy" id="408172"/>
    <lineage>
        <taxon>unclassified sequences</taxon>
        <taxon>metagenomes</taxon>
        <taxon>ecological metagenomes</taxon>
    </lineage>
</organism>
<evidence type="ECO:0000259" key="1">
    <source>
        <dbReference type="Pfam" id="PF12705"/>
    </source>
</evidence>
<dbReference type="InterPro" id="IPR038726">
    <property type="entry name" value="PDDEXK_AddAB-type"/>
</dbReference>
<sequence>VVIFNPIGNSLPSTAILPKGCDNGRVDDDARPTAHLNPAQQAVIDELGAPATERPEFSDDLRHHLRAAVETAVEPYLDALPASDDLFISKHRLGRVHGCEARFVAEEAEDFAWSVPIARGTITHKAVELAINWRREIEPPVLVDEALARCEEDSGDFGRWLRGCTEVERAELRSDSLDAFTKFVECFPPLKPGWRPVTESRLRAELCHGRLVLAGKSDLTLGAADGLRAGKVIIDFKTGGFAPVHLDDLRFYALIETLRIGVPPRLLASYYLDQAHLVPEAVTEDLLRATVARLVDGVRILMELLHGGRPPGRLPSPACRWCPLLDDCDDGLAHLADDDL</sequence>
<dbReference type="Pfam" id="PF12705">
    <property type="entry name" value="PDDEXK_1"/>
    <property type="match status" value="1"/>
</dbReference>
<gene>
    <name evidence="2" type="ORF">METZ01_LOCUS49453</name>
</gene>
<proteinExistence type="predicted"/>
<dbReference type="Gene3D" id="3.90.320.10">
    <property type="match status" value="1"/>
</dbReference>
<evidence type="ECO:0000313" key="2">
    <source>
        <dbReference type="EMBL" id="SUZ96599.1"/>
    </source>
</evidence>
<reference evidence="2" key="1">
    <citation type="submission" date="2018-05" db="EMBL/GenBank/DDBJ databases">
        <authorList>
            <person name="Lanie J.A."/>
            <person name="Ng W.-L."/>
            <person name="Kazmierczak K.M."/>
            <person name="Andrzejewski T.M."/>
            <person name="Davidsen T.M."/>
            <person name="Wayne K.J."/>
            <person name="Tettelin H."/>
            <person name="Glass J.I."/>
            <person name="Rusch D."/>
            <person name="Podicherti R."/>
            <person name="Tsui H.-C.T."/>
            <person name="Winkler M.E."/>
        </authorList>
    </citation>
    <scope>NUCLEOTIDE SEQUENCE</scope>
</reference>
<accession>A0A381RZP0</accession>
<dbReference type="AlphaFoldDB" id="A0A381RZP0"/>
<name>A0A381RZP0_9ZZZZ</name>
<feature type="domain" description="PD-(D/E)XK endonuclease-like" evidence="1">
    <location>
        <begin position="89"/>
        <end position="328"/>
    </location>
</feature>